<evidence type="ECO:0000259" key="4">
    <source>
        <dbReference type="Pfam" id="PF05368"/>
    </source>
</evidence>
<dbReference type="PANTHER" id="PTHR47706">
    <property type="entry name" value="NMRA-LIKE FAMILY PROTEIN"/>
    <property type="match status" value="1"/>
</dbReference>
<dbReference type="Pfam" id="PF05368">
    <property type="entry name" value="NmrA"/>
    <property type="match status" value="1"/>
</dbReference>
<dbReference type="HOGENOM" id="CLU_044876_0_2_1"/>
<reference evidence="5 6" key="1">
    <citation type="submission" date="2014-04" db="EMBL/GenBank/DDBJ databases">
        <title>Evolutionary Origins and Diversification of the Mycorrhizal Mutualists.</title>
        <authorList>
            <consortium name="DOE Joint Genome Institute"/>
            <consortium name="Mycorrhizal Genomics Consortium"/>
            <person name="Kohler A."/>
            <person name="Kuo A."/>
            <person name="Nagy L.G."/>
            <person name="Floudas D."/>
            <person name="Copeland A."/>
            <person name="Barry K.W."/>
            <person name="Cichocki N."/>
            <person name="Veneault-Fourrey C."/>
            <person name="LaButti K."/>
            <person name="Lindquist E.A."/>
            <person name="Lipzen A."/>
            <person name="Lundell T."/>
            <person name="Morin E."/>
            <person name="Murat C."/>
            <person name="Riley R."/>
            <person name="Ohm R."/>
            <person name="Sun H."/>
            <person name="Tunlid A."/>
            <person name="Henrissat B."/>
            <person name="Grigoriev I.V."/>
            <person name="Hibbett D.S."/>
            <person name="Martin F."/>
        </authorList>
    </citation>
    <scope>NUCLEOTIDE SEQUENCE [LARGE SCALE GENOMIC DNA]</scope>
    <source>
        <strain evidence="5 6">FD-317 M1</strain>
    </source>
</reference>
<comment type="similarity">
    <text evidence="1">Belongs to the NmrA-type oxidoreductase family. Isoflavone reductase subfamily.</text>
</comment>
<evidence type="ECO:0000313" key="5">
    <source>
        <dbReference type="EMBL" id="KIK63191.1"/>
    </source>
</evidence>
<feature type="domain" description="NmrA-like" evidence="4">
    <location>
        <begin position="3"/>
        <end position="299"/>
    </location>
</feature>
<dbReference type="GO" id="GO:0016491">
    <property type="term" value="F:oxidoreductase activity"/>
    <property type="evidence" value="ECO:0007669"/>
    <property type="project" value="UniProtKB-KW"/>
</dbReference>
<dbReference type="OrthoDB" id="9974981at2759"/>
<dbReference type="InterPro" id="IPR008030">
    <property type="entry name" value="NmrA-like"/>
</dbReference>
<dbReference type="Gene3D" id="3.90.25.10">
    <property type="entry name" value="UDP-galactose 4-epimerase, domain 1"/>
    <property type="match status" value="1"/>
</dbReference>
<dbReference type="SUPFAM" id="SSF51735">
    <property type="entry name" value="NAD(P)-binding Rossmann-fold domains"/>
    <property type="match status" value="1"/>
</dbReference>
<evidence type="ECO:0000256" key="2">
    <source>
        <dbReference type="ARBA" id="ARBA00022857"/>
    </source>
</evidence>
<keyword evidence="2" id="KW-0521">NADP</keyword>
<organism evidence="5 6">
    <name type="scientific">Collybiopsis luxurians FD-317 M1</name>
    <dbReference type="NCBI Taxonomy" id="944289"/>
    <lineage>
        <taxon>Eukaryota</taxon>
        <taxon>Fungi</taxon>
        <taxon>Dikarya</taxon>
        <taxon>Basidiomycota</taxon>
        <taxon>Agaricomycotina</taxon>
        <taxon>Agaricomycetes</taxon>
        <taxon>Agaricomycetidae</taxon>
        <taxon>Agaricales</taxon>
        <taxon>Marasmiineae</taxon>
        <taxon>Omphalotaceae</taxon>
        <taxon>Collybiopsis</taxon>
        <taxon>Collybiopsis luxurians</taxon>
    </lineage>
</organism>
<dbReference type="InterPro" id="IPR051609">
    <property type="entry name" value="NmrA/Isoflavone_reductase-like"/>
</dbReference>
<evidence type="ECO:0000256" key="1">
    <source>
        <dbReference type="ARBA" id="ARBA00005725"/>
    </source>
</evidence>
<protein>
    <recommendedName>
        <fullName evidence="4">NmrA-like domain-containing protein</fullName>
    </recommendedName>
</protein>
<gene>
    <name evidence="5" type="ORF">GYMLUDRAFT_242242</name>
</gene>
<keyword evidence="6" id="KW-1185">Reference proteome</keyword>
<name>A0A0D0C4X2_9AGAR</name>
<sequence length="318" mass="36055">MKSQRIAVAGGTGKLGRHIVEGLLEIKQQHGLTVIVLSRSPGPDISFAGCNAPVIAVNYENVDSIRNVLNDYQIDTIISTLVSLTPETFITSQENLLQAGLALPSFHRFAPSEFAVDSEQVSARVNLYRMKIPILRTLERVKRERPDSFEYTRFNCGIFANYLAFGNTKPEGHKAHGHLARFPFVFDLSKRTAEIPGDGEKQTVYTRVEDVGKFVAAATQLETWEEYNEMAGDVLTMNEVIRISEDVCGAKFNVKYYSREDILAKMSQLSENVMEHFYWEFYLAYVNGDCDIKRPINLNKMVDIKPVGVRQFIEQWWG</sequence>
<dbReference type="Gene3D" id="3.40.50.720">
    <property type="entry name" value="NAD(P)-binding Rossmann-like Domain"/>
    <property type="match status" value="1"/>
</dbReference>
<dbReference type="EMBL" id="KN834765">
    <property type="protein sequence ID" value="KIK63191.1"/>
    <property type="molecule type" value="Genomic_DNA"/>
</dbReference>
<accession>A0A0D0C4X2</accession>
<keyword evidence="3" id="KW-0560">Oxidoreductase</keyword>
<dbReference type="Proteomes" id="UP000053593">
    <property type="component" value="Unassembled WGS sequence"/>
</dbReference>
<proteinExistence type="inferred from homology"/>
<dbReference type="InterPro" id="IPR036291">
    <property type="entry name" value="NAD(P)-bd_dom_sf"/>
</dbReference>
<dbReference type="AlphaFoldDB" id="A0A0D0C4X2"/>
<evidence type="ECO:0000313" key="6">
    <source>
        <dbReference type="Proteomes" id="UP000053593"/>
    </source>
</evidence>
<dbReference type="PANTHER" id="PTHR47706:SF4">
    <property type="entry name" value="NMRA-LIKE DOMAIN-CONTAINING PROTEIN"/>
    <property type="match status" value="1"/>
</dbReference>
<evidence type="ECO:0000256" key="3">
    <source>
        <dbReference type="ARBA" id="ARBA00023002"/>
    </source>
</evidence>